<feature type="domain" description="PurM-like N-terminal" evidence="10">
    <location>
        <begin position="55"/>
        <end position="167"/>
    </location>
</feature>
<dbReference type="HAMAP" id="MF_00625">
    <property type="entry name" value="SelD"/>
    <property type="match status" value="1"/>
</dbReference>
<feature type="active site" evidence="9">
    <location>
        <position position="20"/>
    </location>
</feature>
<evidence type="ECO:0000313" key="13">
    <source>
        <dbReference type="Proteomes" id="UP000608955"/>
    </source>
</evidence>
<evidence type="ECO:0000256" key="5">
    <source>
        <dbReference type="ARBA" id="ARBA00022777"/>
    </source>
</evidence>
<dbReference type="EMBL" id="BMVF01000004">
    <property type="protein sequence ID" value="GHD87481.1"/>
    <property type="molecule type" value="Genomic_DNA"/>
</dbReference>
<dbReference type="GO" id="GO:0016260">
    <property type="term" value="P:selenocysteine biosynthetic process"/>
    <property type="evidence" value="ECO:0007669"/>
    <property type="project" value="InterPro"/>
</dbReference>
<dbReference type="SUPFAM" id="SSF55326">
    <property type="entry name" value="PurM N-terminal domain-like"/>
    <property type="match status" value="1"/>
</dbReference>
<feature type="binding site" evidence="9">
    <location>
        <position position="235"/>
    </location>
    <ligand>
        <name>Mg(2+)</name>
        <dbReference type="ChEBI" id="CHEBI:18420"/>
    </ligand>
</feature>
<feature type="binding site" evidence="9">
    <location>
        <begin position="150"/>
        <end position="152"/>
    </location>
    <ligand>
        <name>ATP</name>
        <dbReference type="ChEBI" id="CHEBI:30616"/>
        <note>ligand shared between dimeric partners</note>
    </ligand>
</feature>
<dbReference type="Gene3D" id="3.90.650.10">
    <property type="entry name" value="PurM-like C-terminal domain"/>
    <property type="match status" value="1"/>
</dbReference>
<feature type="binding site" evidence="9">
    <location>
        <position position="57"/>
    </location>
    <ligand>
        <name>Mg(2+)</name>
        <dbReference type="ChEBI" id="CHEBI:18420"/>
    </ligand>
</feature>
<keyword evidence="7 9" id="KW-0460">Magnesium</keyword>
<name>A0A919CUE7_9ACTN</name>
<dbReference type="AlphaFoldDB" id="A0A919CUE7"/>
<gene>
    <name evidence="9 12" type="primary">selD</name>
    <name evidence="12" type="ORF">GCM10010508_19780</name>
</gene>
<feature type="site" description="Important for catalytic activity" evidence="9">
    <location>
        <position position="23"/>
    </location>
</feature>
<reference evidence="12" key="1">
    <citation type="journal article" date="2014" name="Int. J. Syst. Evol. Microbiol.">
        <title>Complete genome sequence of Corynebacterium casei LMG S-19264T (=DSM 44701T), isolated from a smear-ripened cheese.</title>
        <authorList>
            <consortium name="US DOE Joint Genome Institute (JGI-PGF)"/>
            <person name="Walter F."/>
            <person name="Albersmeier A."/>
            <person name="Kalinowski J."/>
            <person name="Ruckert C."/>
        </authorList>
    </citation>
    <scope>NUCLEOTIDE SEQUENCE</scope>
    <source>
        <strain evidence="12">JCM 4654</strain>
    </source>
</reference>
<organism evidence="12 13">
    <name type="scientific">Streptomyces naganishii JCM 4654</name>
    <dbReference type="NCBI Taxonomy" id="1306179"/>
    <lineage>
        <taxon>Bacteria</taxon>
        <taxon>Bacillati</taxon>
        <taxon>Actinomycetota</taxon>
        <taxon>Actinomycetes</taxon>
        <taxon>Kitasatosporales</taxon>
        <taxon>Streptomycetaceae</taxon>
        <taxon>Streptomyces</taxon>
    </lineage>
</organism>
<dbReference type="GO" id="GO:0005737">
    <property type="term" value="C:cytoplasm"/>
    <property type="evidence" value="ECO:0007669"/>
    <property type="project" value="TreeGrafter"/>
</dbReference>
<feature type="binding site" description="in other chain" evidence="9">
    <location>
        <position position="102"/>
    </location>
    <ligand>
        <name>ATP</name>
        <dbReference type="ChEBI" id="CHEBI:30616"/>
        <note>ligand shared between dimeric partners</note>
    </ligand>
</feature>
<dbReference type="RefSeq" id="WP_190177322.1">
    <property type="nucleotide sequence ID" value="NZ_BMVF01000004.1"/>
</dbReference>
<feature type="binding site" description="in other chain" evidence="9">
    <location>
        <position position="79"/>
    </location>
    <ligand>
        <name>ATP</name>
        <dbReference type="ChEBI" id="CHEBI:30616"/>
        <note>ligand shared between dimeric partners</note>
    </ligand>
</feature>
<comment type="catalytic activity">
    <reaction evidence="9">
        <text>hydrogenselenide + ATP + H2O = selenophosphate + AMP + phosphate + 2 H(+)</text>
        <dbReference type="Rhea" id="RHEA:18737"/>
        <dbReference type="ChEBI" id="CHEBI:15377"/>
        <dbReference type="ChEBI" id="CHEBI:15378"/>
        <dbReference type="ChEBI" id="CHEBI:16144"/>
        <dbReference type="ChEBI" id="CHEBI:29317"/>
        <dbReference type="ChEBI" id="CHEBI:30616"/>
        <dbReference type="ChEBI" id="CHEBI:43474"/>
        <dbReference type="ChEBI" id="CHEBI:456215"/>
        <dbReference type="EC" id="2.7.9.3"/>
    </reaction>
</comment>
<dbReference type="InterPro" id="IPR023061">
    <property type="entry name" value="SelD_I"/>
</dbReference>
<dbReference type="InterPro" id="IPR036676">
    <property type="entry name" value="PurM-like_C_sf"/>
</dbReference>
<keyword evidence="5 9" id="KW-0418">Kinase</keyword>
<comment type="subunit">
    <text evidence="9">Homodimer.</text>
</comment>
<dbReference type="CDD" id="cd02195">
    <property type="entry name" value="SelD"/>
    <property type="match status" value="1"/>
</dbReference>
<keyword evidence="4 9" id="KW-0547">Nucleotide-binding</keyword>
<comment type="caution">
    <text evidence="12">The sequence shown here is derived from an EMBL/GenBank/DDBJ whole genome shotgun (WGS) entry which is preliminary data.</text>
</comment>
<protein>
    <recommendedName>
        <fullName evidence="9">Selenide, water dikinase</fullName>
        <ecNumber evidence="9">2.7.9.3</ecNumber>
    </recommendedName>
    <alternativeName>
        <fullName evidence="9">Selenium donor protein</fullName>
    </alternativeName>
    <alternativeName>
        <fullName evidence="9">Selenophosphate synthase</fullName>
    </alternativeName>
</protein>
<dbReference type="GO" id="GO:0004756">
    <property type="term" value="F:selenide, water dikinase activity"/>
    <property type="evidence" value="ECO:0007669"/>
    <property type="project" value="UniProtKB-UniRule"/>
</dbReference>
<dbReference type="GO" id="GO:0005524">
    <property type="term" value="F:ATP binding"/>
    <property type="evidence" value="ECO:0007669"/>
    <property type="project" value="UniProtKB-UniRule"/>
</dbReference>
<evidence type="ECO:0000256" key="9">
    <source>
        <dbReference type="HAMAP-Rule" id="MF_00625"/>
    </source>
</evidence>
<evidence type="ECO:0000313" key="12">
    <source>
        <dbReference type="EMBL" id="GHD87481.1"/>
    </source>
</evidence>
<dbReference type="InterPro" id="IPR036921">
    <property type="entry name" value="PurM-like_N_sf"/>
</dbReference>
<keyword evidence="2 9" id="KW-0808">Transferase</keyword>
<dbReference type="PANTHER" id="PTHR10256">
    <property type="entry name" value="SELENIDE, WATER DIKINASE"/>
    <property type="match status" value="1"/>
</dbReference>
<evidence type="ECO:0000256" key="6">
    <source>
        <dbReference type="ARBA" id="ARBA00022840"/>
    </source>
</evidence>
<dbReference type="InterPro" id="IPR004536">
    <property type="entry name" value="SPS/SelD"/>
</dbReference>
<keyword evidence="13" id="KW-1185">Reference proteome</keyword>
<dbReference type="NCBIfam" id="NF002098">
    <property type="entry name" value="PRK00943.1"/>
    <property type="match status" value="1"/>
</dbReference>
<dbReference type="Pfam" id="PF00586">
    <property type="entry name" value="AIRS"/>
    <property type="match status" value="1"/>
</dbReference>
<evidence type="ECO:0000256" key="7">
    <source>
        <dbReference type="ARBA" id="ARBA00022842"/>
    </source>
</evidence>
<feature type="binding site" description="in other chain" evidence="9">
    <location>
        <begin position="54"/>
        <end position="56"/>
    </location>
    <ligand>
        <name>ATP</name>
        <dbReference type="ChEBI" id="CHEBI:30616"/>
        <note>ligand shared between dimeric partners</note>
    </ligand>
</feature>
<dbReference type="Gene3D" id="3.30.1330.10">
    <property type="entry name" value="PurM-like, N-terminal domain"/>
    <property type="match status" value="1"/>
</dbReference>
<evidence type="ECO:0000259" key="11">
    <source>
        <dbReference type="Pfam" id="PF02769"/>
    </source>
</evidence>
<dbReference type="InterPro" id="IPR016188">
    <property type="entry name" value="PurM-like_N"/>
</dbReference>
<dbReference type="Proteomes" id="UP000608955">
    <property type="component" value="Unassembled WGS sequence"/>
</dbReference>
<comment type="similarity">
    <text evidence="1 9">Belongs to the selenophosphate synthase 1 family. Class I subfamily.</text>
</comment>
<feature type="binding site" evidence="9">
    <location>
        <position position="102"/>
    </location>
    <ligand>
        <name>Mg(2+)</name>
        <dbReference type="ChEBI" id="CHEBI:18420"/>
    </ligand>
</feature>
<dbReference type="PANTHER" id="PTHR10256:SF0">
    <property type="entry name" value="INACTIVE SELENIDE, WATER DIKINASE-LIKE PROTEIN-RELATED"/>
    <property type="match status" value="1"/>
</dbReference>
<comment type="cofactor">
    <cofactor evidence="9">
        <name>Mg(2+)</name>
        <dbReference type="ChEBI" id="CHEBI:18420"/>
    </cofactor>
    <text evidence="9">Binds 1 Mg(2+) ion per monomer.</text>
</comment>
<dbReference type="GO" id="GO:0000287">
    <property type="term" value="F:magnesium ion binding"/>
    <property type="evidence" value="ECO:0007669"/>
    <property type="project" value="UniProtKB-UniRule"/>
</dbReference>
<evidence type="ECO:0000256" key="8">
    <source>
        <dbReference type="ARBA" id="ARBA00023266"/>
    </source>
</evidence>
<reference evidence="12" key="2">
    <citation type="submission" date="2020-09" db="EMBL/GenBank/DDBJ databases">
        <authorList>
            <person name="Sun Q."/>
            <person name="Ohkuma M."/>
        </authorList>
    </citation>
    <scope>NUCLEOTIDE SEQUENCE</scope>
    <source>
        <strain evidence="12">JCM 4654</strain>
    </source>
</reference>
<dbReference type="NCBIfam" id="TIGR00476">
    <property type="entry name" value="selD"/>
    <property type="match status" value="1"/>
</dbReference>
<dbReference type="SUPFAM" id="SSF56042">
    <property type="entry name" value="PurM C-terminal domain-like"/>
    <property type="match status" value="1"/>
</dbReference>
<feature type="binding site" description="in other chain" evidence="9">
    <location>
        <position position="23"/>
    </location>
    <ligand>
        <name>ATP</name>
        <dbReference type="ChEBI" id="CHEBI:30616"/>
        <note>ligand shared between dimeric partners</note>
    </ligand>
</feature>
<dbReference type="Pfam" id="PF02769">
    <property type="entry name" value="AIRS_C"/>
    <property type="match status" value="1"/>
</dbReference>
<evidence type="ECO:0000256" key="2">
    <source>
        <dbReference type="ARBA" id="ARBA00022679"/>
    </source>
</evidence>
<comment type="function">
    <text evidence="9">Synthesizes selenophosphate from selenide and ATP.</text>
</comment>
<keyword evidence="3 9" id="KW-0479">Metal-binding</keyword>
<evidence type="ECO:0000256" key="1">
    <source>
        <dbReference type="ARBA" id="ARBA00008026"/>
    </source>
</evidence>
<accession>A0A919CUE7</accession>
<feature type="domain" description="PurM-like C-terminal" evidence="11">
    <location>
        <begin position="181"/>
        <end position="269"/>
    </location>
</feature>
<dbReference type="PIRSF" id="PIRSF036407">
    <property type="entry name" value="Selenphspht_syn"/>
    <property type="match status" value="1"/>
</dbReference>
<evidence type="ECO:0000256" key="4">
    <source>
        <dbReference type="ARBA" id="ARBA00022741"/>
    </source>
</evidence>
<sequence>MTATHETPVRLTQFAHGGGCACKIPPGELEDVLGGLSAALPAPGGAPLLVGLATGDDAAVVALPAPDGTPAQAMVSTADFFTPVVDDPYDWGRIAAANALSDVYAMGGRPLLAVNLLAWPRDVLPFELAREVLRGGLEVAAEAGCHVGGGHSVDDPEPKYGMAVTGLADPARLLRNDAGRPGLPLSLTKPLGLGVLNNRHKATGERFEQAVATMVALNRDASAAALAAGASCATDVTGFGLLGHLHKLARASGVTAVVDTAAVPYLDGAREAVRDGYVSGGTRRNLEWVAPHTDFGGADTDTRLLLADAQTSGGLLVAGEIPGAPVIGELLPRGQHSVVLR</sequence>
<dbReference type="EC" id="2.7.9.3" evidence="9"/>
<dbReference type="FunFam" id="3.30.1330.10:FF:000003">
    <property type="entry name" value="Selenide, water dikinase"/>
    <property type="match status" value="1"/>
</dbReference>
<evidence type="ECO:0000256" key="3">
    <source>
        <dbReference type="ARBA" id="ARBA00022723"/>
    </source>
</evidence>
<dbReference type="InterPro" id="IPR010918">
    <property type="entry name" value="PurM-like_C_dom"/>
</dbReference>
<proteinExistence type="inferred from homology"/>
<keyword evidence="6 9" id="KW-0067">ATP-binding</keyword>
<evidence type="ECO:0000259" key="10">
    <source>
        <dbReference type="Pfam" id="PF00586"/>
    </source>
</evidence>
<keyword evidence="8 9" id="KW-0711">Selenium</keyword>